<evidence type="ECO:0000313" key="2">
    <source>
        <dbReference type="Proteomes" id="UP000076502"/>
    </source>
</evidence>
<protein>
    <submittedName>
        <fullName evidence="1">Uncharacterized protein</fullName>
    </submittedName>
</protein>
<sequence>MKYIPSLPYFIRDWIRKDDRSINRRQESRAYPCSVSVLPRLQASPLTSRREGTLIDCRPKIVRS</sequence>
<gene>
    <name evidence="1" type="ORF">WN55_07483</name>
</gene>
<name>A0A154PTH5_DUFNO</name>
<reference evidence="1 2" key="1">
    <citation type="submission" date="2015-07" db="EMBL/GenBank/DDBJ databases">
        <title>The genome of Dufourea novaeangliae.</title>
        <authorList>
            <person name="Pan H."/>
            <person name="Kapheim K."/>
        </authorList>
    </citation>
    <scope>NUCLEOTIDE SEQUENCE [LARGE SCALE GENOMIC DNA]</scope>
    <source>
        <strain evidence="1">0120121106</strain>
        <tissue evidence="1">Whole body</tissue>
    </source>
</reference>
<proteinExistence type="predicted"/>
<accession>A0A154PTH5</accession>
<dbReference type="AlphaFoldDB" id="A0A154PTH5"/>
<organism evidence="1 2">
    <name type="scientific">Dufourea novaeangliae</name>
    <name type="common">Sweat bee</name>
    <dbReference type="NCBI Taxonomy" id="178035"/>
    <lineage>
        <taxon>Eukaryota</taxon>
        <taxon>Metazoa</taxon>
        <taxon>Ecdysozoa</taxon>
        <taxon>Arthropoda</taxon>
        <taxon>Hexapoda</taxon>
        <taxon>Insecta</taxon>
        <taxon>Pterygota</taxon>
        <taxon>Neoptera</taxon>
        <taxon>Endopterygota</taxon>
        <taxon>Hymenoptera</taxon>
        <taxon>Apocrita</taxon>
        <taxon>Aculeata</taxon>
        <taxon>Apoidea</taxon>
        <taxon>Anthophila</taxon>
        <taxon>Halictidae</taxon>
        <taxon>Rophitinae</taxon>
        <taxon>Dufourea</taxon>
    </lineage>
</organism>
<dbReference type="Proteomes" id="UP000076502">
    <property type="component" value="Unassembled WGS sequence"/>
</dbReference>
<keyword evidence="2" id="KW-1185">Reference proteome</keyword>
<evidence type="ECO:0000313" key="1">
    <source>
        <dbReference type="EMBL" id="KZC14734.1"/>
    </source>
</evidence>
<dbReference type="EMBL" id="KQ435119">
    <property type="protein sequence ID" value="KZC14734.1"/>
    <property type="molecule type" value="Genomic_DNA"/>
</dbReference>